<proteinExistence type="predicted"/>
<dbReference type="AlphaFoldDB" id="A0A8G2I3F1"/>
<dbReference type="EMBL" id="UHAI01000005">
    <property type="protein sequence ID" value="SUK62049.1"/>
    <property type="molecule type" value="Genomic_DNA"/>
</dbReference>
<sequence length="42" mass="4580">MKHKSVYLLCFLILPILLLTSVSAYAVSNPVGEPSHAVKPKN</sequence>
<reference evidence="2 3" key="1">
    <citation type="submission" date="2018-06" db="EMBL/GenBank/DDBJ databases">
        <authorList>
            <consortium name="Pathogen Informatics"/>
            <person name="Doyle S."/>
        </authorList>
    </citation>
    <scope>NUCLEOTIDE SEQUENCE [LARGE SCALE GENOMIC DNA]</scope>
    <source>
        <strain evidence="2 3">NCTC7972</strain>
    </source>
</reference>
<keyword evidence="1" id="KW-0732">Signal</keyword>
<protein>
    <submittedName>
        <fullName evidence="2">Putative mating channel protein</fullName>
    </submittedName>
</protein>
<comment type="caution">
    <text evidence="2">The sequence shown here is derived from an EMBL/GenBank/DDBJ whole genome shotgun (WGS) entry which is preliminary data.</text>
</comment>
<evidence type="ECO:0000256" key="1">
    <source>
        <dbReference type="SAM" id="SignalP"/>
    </source>
</evidence>
<evidence type="ECO:0000313" key="3">
    <source>
        <dbReference type="Proteomes" id="UP000254224"/>
    </source>
</evidence>
<accession>A0A8G2I3F1</accession>
<evidence type="ECO:0000313" key="2">
    <source>
        <dbReference type="EMBL" id="SUK62049.1"/>
    </source>
</evidence>
<gene>
    <name evidence="2" type="ORF">NCTC7972_03104</name>
</gene>
<feature type="chain" id="PRO_5034868083" evidence="1">
    <location>
        <begin position="27"/>
        <end position="42"/>
    </location>
</feature>
<name>A0A8G2I3F1_STAAU</name>
<feature type="signal peptide" evidence="1">
    <location>
        <begin position="1"/>
        <end position="26"/>
    </location>
</feature>
<organism evidence="2 3">
    <name type="scientific">Staphylococcus aureus</name>
    <dbReference type="NCBI Taxonomy" id="1280"/>
    <lineage>
        <taxon>Bacteria</taxon>
        <taxon>Bacillati</taxon>
        <taxon>Bacillota</taxon>
        <taxon>Bacilli</taxon>
        <taxon>Bacillales</taxon>
        <taxon>Staphylococcaceae</taxon>
        <taxon>Staphylococcus</taxon>
    </lineage>
</organism>
<dbReference type="Proteomes" id="UP000254224">
    <property type="component" value="Unassembled WGS sequence"/>
</dbReference>